<keyword evidence="1" id="KW-0732">Signal</keyword>
<dbReference type="Proteomes" id="UP001497644">
    <property type="component" value="Chromosome 3"/>
</dbReference>
<dbReference type="Gene3D" id="3.15.10.30">
    <property type="entry name" value="Haemolymph juvenile hormone binding protein"/>
    <property type="match status" value="1"/>
</dbReference>
<dbReference type="SMART" id="SM00700">
    <property type="entry name" value="JHBP"/>
    <property type="match status" value="1"/>
</dbReference>
<feature type="chain" id="PRO_5043618084" description="Circadian clock-controlled protein" evidence="1">
    <location>
        <begin position="20"/>
        <end position="244"/>
    </location>
</feature>
<dbReference type="GO" id="GO:0005615">
    <property type="term" value="C:extracellular space"/>
    <property type="evidence" value="ECO:0007669"/>
    <property type="project" value="TreeGrafter"/>
</dbReference>
<dbReference type="InterPro" id="IPR010562">
    <property type="entry name" value="Haemolymph_juvenile_hormone-bd"/>
</dbReference>
<evidence type="ECO:0000313" key="2">
    <source>
        <dbReference type="EMBL" id="CAL1681954.1"/>
    </source>
</evidence>
<dbReference type="InterPro" id="IPR038606">
    <property type="entry name" value="To_sf"/>
</dbReference>
<dbReference type="PANTHER" id="PTHR11008:SF18">
    <property type="entry name" value="BCDNA.GH05536-RELATED"/>
    <property type="match status" value="1"/>
</dbReference>
<accession>A0AAV2NNT5</accession>
<protein>
    <recommendedName>
        <fullName evidence="4">Circadian clock-controlled protein</fullName>
    </recommendedName>
</protein>
<gene>
    <name evidence="2" type="ORF">LPLAT_LOCUS7864</name>
</gene>
<reference evidence="2" key="1">
    <citation type="submission" date="2024-04" db="EMBL/GenBank/DDBJ databases">
        <authorList>
            <consortium name="Molecular Ecology Group"/>
        </authorList>
    </citation>
    <scope>NUCLEOTIDE SEQUENCE</scope>
</reference>
<evidence type="ECO:0000313" key="3">
    <source>
        <dbReference type="Proteomes" id="UP001497644"/>
    </source>
</evidence>
<dbReference type="AlphaFoldDB" id="A0AAV2NNT5"/>
<dbReference type="EMBL" id="OZ034826">
    <property type="protein sequence ID" value="CAL1681954.1"/>
    <property type="molecule type" value="Genomic_DNA"/>
</dbReference>
<dbReference type="PANTHER" id="PTHR11008">
    <property type="entry name" value="PROTEIN TAKEOUT-LIKE PROTEIN"/>
    <property type="match status" value="1"/>
</dbReference>
<dbReference type="Pfam" id="PF06585">
    <property type="entry name" value="JHBP"/>
    <property type="match status" value="1"/>
</dbReference>
<organism evidence="2 3">
    <name type="scientific">Lasius platythorax</name>
    <dbReference type="NCBI Taxonomy" id="488582"/>
    <lineage>
        <taxon>Eukaryota</taxon>
        <taxon>Metazoa</taxon>
        <taxon>Ecdysozoa</taxon>
        <taxon>Arthropoda</taxon>
        <taxon>Hexapoda</taxon>
        <taxon>Insecta</taxon>
        <taxon>Pterygota</taxon>
        <taxon>Neoptera</taxon>
        <taxon>Endopterygota</taxon>
        <taxon>Hymenoptera</taxon>
        <taxon>Apocrita</taxon>
        <taxon>Aculeata</taxon>
        <taxon>Formicoidea</taxon>
        <taxon>Formicidae</taxon>
        <taxon>Formicinae</taxon>
        <taxon>Lasius</taxon>
        <taxon>Lasius</taxon>
    </lineage>
</organism>
<proteinExistence type="predicted"/>
<keyword evidence="3" id="KW-1185">Reference proteome</keyword>
<evidence type="ECO:0008006" key="4">
    <source>
        <dbReference type="Google" id="ProtNLM"/>
    </source>
</evidence>
<name>A0AAV2NNT5_9HYME</name>
<feature type="signal peptide" evidence="1">
    <location>
        <begin position="1"/>
        <end position="19"/>
    </location>
</feature>
<sequence>MSFYALAVYFATVFVLVAAQDVELPVQTCKRDASDYTSCLRLAIQEAWPNFIAGIPKLEVPPLDPYFLEYQHTVYETGDLRADVTVKNVNIYGLAKSNFLAVRPHHAADSFKLEVDLELPKMLIEGNFKANGAYGALQIGGEGFFNISLEDIKDTWSIEGPLANDKWTLEHFRLNPEIGKMQIWFSDMFNGNEQLNKVALNFVNEYWPSLYREMLPFLSNKLDEYLTEIGNRVFSKVSFSKTFP</sequence>
<evidence type="ECO:0000256" key="1">
    <source>
        <dbReference type="SAM" id="SignalP"/>
    </source>
</evidence>